<dbReference type="GO" id="GO:0003910">
    <property type="term" value="F:DNA ligase (ATP) activity"/>
    <property type="evidence" value="ECO:0007669"/>
    <property type="project" value="UniProtKB-EC"/>
</dbReference>
<reference evidence="6 9" key="3">
    <citation type="submission" date="2020-10" db="EMBL/GenBank/DDBJ databases">
        <title>Ca. Dormibacterota MAGs.</title>
        <authorList>
            <person name="Montgomery K."/>
        </authorList>
    </citation>
    <scope>NUCLEOTIDE SEQUENCE [LARGE SCALE GENOMIC DNA]</scope>
    <source>
        <strain evidence="6">SC8812_S17_18</strain>
    </source>
</reference>
<dbReference type="PROSITE" id="PS00697">
    <property type="entry name" value="DNA_LIGASE_A1"/>
    <property type="match status" value="1"/>
</dbReference>
<dbReference type="PROSITE" id="PS50160">
    <property type="entry name" value="DNA_LIGASE_A3"/>
    <property type="match status" value="1"/>
</dbReference>
<dbReference type="PANTHER" id="PTHR45674">
    <property type="entry name" value="DNA LIGASE 1/3 FAMILY MEMBER"/>
    <property type="match status" value="1"/>
</dbReference>
<dbReference type="EMBL" id="QHBU01000046">
    <property type="protein sequence ID" value="PZR83073.1"/>
    <property type="molecule type" value="Genomic_DNA"/>
</dbReference>
<dbReference type="GO" id="GO:0006281">
    <property type="term" value="P:DNA repair"/>
    <property type="evidence" value="ECO:0007669"/>
    <property type="project" value="InterPro"/>
</dbReference>
<evidence type="ECO:0000256" key="1">
    <source>
        <dbReference type="ARBA" id="ARBA00007572"/>
    </source>
</evidence>
<accession>A0A934NAX2</accession>
<dbReference type="CDD" id="cd07905">
    <property type="entry name" value="Adenylation_DNA_ligase_LigC"/>
    <property type="match status" value="1"/>
</dbReference>
<dbReference type="EC" id="6.5.1.1" evidence="2"/>
<reference evidence="7 8" key="1">
    <citation type="journal article" date="2017" name="Nature">
        <title>Atmospheric trace gases support primary production in Antarctic desert surface soil.</title>
        <authorList>
            <person name="Ji M."/>
            <person name="Greening C."/>
            <person name="Vanwonterghem I."/>
            <person name="Carere C.R."/>
            <person name="Bay S.K."/>
            <person name="Steen J.A."/>
            <person name="Montgomery K."/>
            <person name="Lines T."/>
            <person name="Beardall J."/>
            <person name="van Dorst J."/>
            <person name="Snape I."/>
            <person name="Stott M.B."/>
            <person name="Hugenholtz P."/>
            <person name="Ferrari B.C."/>
        </authorList>
    </citation>
    <scope>NUCLEOTIDE SEQUENCE [LARGE SCALE GENOMIC DNA]</scope>
    <source>
        <strain evidence="7">RRmetagenome_bin12</strain>
    </source>
</reference>
<evidence type="ECO:0000313" key="7">
    <source>
        <dbReference type="EMBL" id="PZR83073.1"/>
    </source>
</evidence>
<evidence type="ECO:0000259" key="5">
    <source>
        <dbReference type="PROSITE" id="PS50160"/>
    </source>
</evidence>
<dbReference type="Proteomes" id="UP000248724">
    <property type="component" value="Unassembled WGS sequence"/>
</dbReference>
<dbReference type="CDD" id="cd07970">
    <property type="entry name" value="OBF_DNA_ligase_LigC"/>
    <property type="match status" value="1"/>
</dbReference>
<dbReference type="InterPro" id="IPR050191">
    <property type="entry name" value="ATP-dep_DNA_ligase"/>
</dbReference>
<dbReference type="Gene3D" id="3.30.470.30">
    <property type="entry name" value="DNA ligase/mRNA capping enzyme"/>
    <property type="match status" value="1"/>
</dbReference>
<dbReference type="GO" id="GO:0005524">
    <property type="term" value="F:ATP binding"/>
    <property type="evidence" value="ECO:0007669"/>
    <property type="project" value="InterPro"/>
</dbReference>
<sequence>MTLPITPPLEPMLARAAEQIPSGPGWRYEPKWDGFRAIVFRDGDDVHVGSRKGQPLLRYFPEILDPLRHAMPERAVVDGEIIIATPRGLDFDALQMRLHPAASRVARLAAETPATVILFDLLADGSGDLRGSPLVTRRELLLGAISGNARVALTPQTADFEEGKDWFTRYEGAGLDGLIAKPEDSTYRSGERGWTKIKHLRTVDCVVGGYRMEVKGRGVGSLLLGLYDGDGVLHHVGHTSSFSATEKRELVGTLEPLVGGDSFGHGRTPGAPSRWTKDKDADWTPLRPTLVCEVSFDHLQGRRFRHAARFLRWREDRDPATCTYDQLTAADAFHLSEIVHLPDAG</sequence>
<evidence type="ECO:0000256" key="4">
    <source>
        <dbReference type="ARBA" id="ARBA00034003"/>
    </source>
</evidence>
<dbReference type="Pfam" id="PF04679">
    <property type="entry name" value="DNA_ligase_A_C"/>
    <property type="match status" value="1"/>
</dbReference>
<dbReference type="InterPro" id="IPR016059">
    <property type="entry name" value="DNA_ligase_ATP-dep_CS"/>
</dbReference>
<name>A0A2W5ZCN6_9BACT</name>
<dbReference type="Proteomes" id="UP000606991">
    <property type="component" value="Unassembled WGS sequence"/>
</dbReference>
<dbReference type="InterPro" id="IPR044119">
    <property type="entry name" value="Adenylation_LigC-like"/>
</dbReference>
<comment type="similarity">
    <text evidence="1">Belongs to the ATP-dependent DNA ligase family.</text>
</comment>
<dbReference type="InterPro" id="IPR044117">
    <property type="entry name" value="OBF_LigC-like"/>
</dbReference>
<dbReference type="SUPFAM" id="SSF50249">
    <property type="entry name" value="Nucleic acid-binding proteins"/>
    <property type="match status" value="1"/>
</dbReference>
<evidence type="ECO:0000313" key="9">
    <source>
        <dbReference type="Proteomes" id="UP000606991"/>
    </source>
</evidence>
<proteinExistence type="inferred from homology"/>
<evidence type="ECO:0000256" key="3">
    <source>
        <dbReference type="ARBA" id="ARBA00022598"/>
    </source>
</evidence>
<comment type="catalytic activity">
    <reaction evidence="4">
        <text>ATP + (deoxyribonucleotide)n-3'-hydroxyl + 5'-phospho-(deoxyribonucleotide)m = (deoxyribonucleotide)n+m + AMP + diphosphate.</text>
        <dbReference type="EC" id="6.5.1.1"/>
    </reaction>
</comment>
<organism evidence="7 8">
    <name type="scientific">Candidatus Aeolococcus gillhamiae</name>
    <dbReference type="NCBI Taxonomy" id="3127015"/>
    <lineage>
        <taxon>Bacteria</taxon>
        <taxon>Bacillati</taxon>
        <taxon>Candidatus Dormiibacterota</taxon>
        <taxon>Candidatus Dormibacteria</taxon>
        <taxon>Candidatus Aeolococcales</taxon>
        <taxon>Candidatus Aeolococcaceae</taxon>
        <taxon>Candidatus Aeolococcus</taxon>
    </lineage>
</organism>
<dbReference type="InterPro" id="IPR012340">
    <property type="entry name" value="NA-bd_OB-fold"/>
</dbReference>
<dbReference type="InterPro" id="IPR012309">
    <property type="entry name" value="DNA_ligase_ATP-dep_C"/>
</dbReference>
<comment type="caution">
    <text evidence="7">The sequence shown here is derived from an EMBL/GenBank/DDBJ whole genome shotgun (WGS) entry which is preliminary data.</text>
</comment>
<reference evidence="7" key="2">
    <citation type="submission" date="2018-05" db="EMBL/GenBank/DDBJ databases">
        <authorList>
            <person name="Ferrari B."/>
        </authorList>
    </citation>
    <scope>NUCLEOTIDE SEQUENCE</scope>
    <source>
        <strain evidence="7">RRmetagenome_bin12</strain>
    </source>
</reference>
<feature type="domain" description="ATP-dependent DNA ligase family profile" evidence="5">
    <location>
        <begin position="111"/>
        <end position="228"/>
    </location>
</feature>
<evidence type="ECO:0000313" key="8">
    <source>
        <dbReference type="Proteomes" id="UP000248724"/>
    </source>
</evidence>
<dbReference type="GO" id="GO:0006310">
    <property type="term" value="P:DNA recombination"/>
    <property type="evidence" value="ECO:0007669"/>
    <property type="project" value="InterPro"/>
</dbReference>
<gene>
    <name evidence="7" type="ORF">DLM65_02670</name>
    <name evidence="6" type="ORF">JF886_12890</name>
</gene>
<evidence type="ECO:0000256" key="2">
    <source>
        <dbReference type="ARBA" id="ARBA00012727"/>
    </source>
</evidence>
<dbReference type="InterPro" id="IPR012310">
    <property type="entry name" value="DNA_ligase_ATP-dep_cent"/>
</dbReference>
<dbReference type="Pfam" id="PF01068">
    <property type="entry name" value="DNA_ligase_A_M"/>
    <property type="match status" value="1"/>
</dbReference>
<dbReference type="EMBL" id="JAEKNS010000131">
    <property type="protein sequence ID" value="MBJ7595732.1"/>
    <property type="molecule type" value="Genomic_DNA"/>
</dbReference>
<protein>
    <recommendedName>
        <fullName evidence="2">DNA ligase (ATP)</fullName>
        <ecNumber evidence="2">6.5.1.1</ecNumber>
    </recommendedName>
</protein>
<dbReference type="SUPFAM" id="SSF56091">
    <property type="entry name" value="DNA ligase/mRNA capping enzyme, catalytic domain"/>
    <property type="match status" value="1"/>
</dbReference>
<dbReference type="RefSeq" id="WP_337313105.1">
    <property type="nucleotide sequence ID" value="NZ_JAEKNS010000131.1"/>
</dbReference>
<dbReference type="Gene3D" id="2.40.50.140">
    <property type="entry name" value="Nucleic acid-binding proteins"/>
    <property type="match status" value="1"/>
</dbReference>
<dbReference type="PANTHER" id="PTHR45674:SF4">
    <property type="entry name" value="DNA LIGASE 1"/>
    <property type="match status" value="1"/>
</dbReference>
<accession>A0A2W5ZCN6</accession>
<evidence type="ECO:0000313" key="6">
    <source>
        <dbReference type="EMBL" id="MBJ7595732.1"/>
    </source>
</evidence>
<dbReference type="NCBIfam" id="NF006078">
    <property type="entry name" value="PRK08224.1"/>
    <property type="match status" value="1"/>
</dbReference>
<keyword evidence="3 7" id="KW-0436">Ligase</keyword>
<dbReference type="AlphaFoldDB" id="A0A2W5ZCN6"/>